<keyword evidence="4" id="KW-1185">Reference proteome</keyword>
<dbReference type="SUPFAM" id="SSF50037">
    <property type="entry name" value="C-terminal domain of transcriptional repressors"/>
    <property type="match status" value="1"/>
</dbReference>
<dbReference type="Gene3D" id="2.30.30.90">
    <property type="match status" value="1"/>
</dbReference>
<proteinExistence type="predicted"/>
<dbReference type="InterPro" id="IPR038157">
    <property type="entry name" value="FeoA_core_dom"/>
</dbReference>
<dbReference type="PANTHER" id="PTHR43151:SF1">
    <property type="entry name" value="SSR2333 PROTEIN"/>
    <property type="match status" value="1"/>
</dbReference>
<evidence type="ECO:0000256" key="1">
    <source>
        <dbReference type="ARBA" id="ARBA00023004"/>
    </source>
</evidence>
<sequence length="81" mass="8994">MTLQNGEIGKYYQVTGLEMEGNLLQRLQALGLTVGTKIKVQNRKKDGAVIFKVRGTRLAVGKRIARQIEIEEAVEGGHENE</sequence>
<reference evidence="3 4" key="1">
    <citation type="submission" date="2015-11" db="EMBL/GenBank/DDBJ databases">
        <title>Butyribacter intestini gen. nov., sp. nov., a butyric acid-producing bacterium of the family Lachnospiraceae isolated from the human faeces.</title>
        <authorList>
            <person name="Zou Y."/>
            <person name="Xue W."/>
            <person name="Luo G."/>
            <person name="Lv M."/>
        </authorList>
    </citation>
    <scope>NUCLEOTIDE SEQUENCE [LARGE SCALE GENOMIC DNA]</scope>
    <source>
        <strain evidence="3 4">ACET-33324</strain>
    </source>
</reference>
<dbReference type="OrthoDB" id="9811076at2"/>
<dbReference type="SMART" id="SM00899">
    <property type="entry name" value="FeoA"/>
    <property type="match status" value="1"/>
</dbReference>
<dbReference type="AlphaFoldDB" id="A0A0V8QE96"/>
<dbReference type="RefSeq" id="WP_058352910.1">
    <property type="nucleotide sequence ID" value="NZ_CABMMD010000158.1"/>
</dbReference>
<dbReference type="Proteomes" id="UP000054874">
    <property type="component" value="Unassembled WGS sequence"/>
</dbReference>
<gene>
    <name evidence="3" type="ORF">ASU35_11270</name>
</gene>
<comment type="caution">
    <text evidence="3">The sequence shown here is derived from an EMBL/GenBank/DDBJ whole genome shotgun (WGS) entry which is preliminary data.</text>
</comment>
<evidence type="ECO:0000313" key="4">
    <source>
        <dbReference type="Proteomes" id="UP000054874"/>
    </source>
</evidence>
<dbReference type="GO" id="GO:0046914">
    <property type="term" value="F:transition metal ion binding"/>
    <property type="evidence" value="ECO:0007669"/>
    <property type="project" value="InterPro"/>
</dbReference>
<feature type="domain" description="Ferrous iron transporter FeoA-like" evidence="2">
    <location>
        <begin position="1"/>
        <end position="72"/>
    </location>
</feature>
<keyword evidence="1" id="KW-0408">Iron</keyword>
<dbReference type="Pfam" id="PF04023">
    <property type="entry name" value="FeoA"/>
    <property type="match status" value="1"/>
</dbReference>
<evidence type="ECO:0000313" key="3">
    <source>
        <dbReference type="EMBL" id="KSV58871.1"/>
    </source>
</evidence>
<dbReference type="InterPro" id="IPR008988">
    <property type="entry name" value="Transcriptional_repressor_C"/>
</dbReference>
<dbReference type="EMBL" id="LNAM01000158">
    <property type="protein sequence ID" value="KSV58871.1"/>
    <property type="molecule type" value="Genomic_DNA"/>
</dbReference>
<name>A0A0V8QE96_9FIRM</name>
<accession>A0A0V8QE96</accession>
<dbReference type="PANTHER" id="PTHR43151">
    <property type="entry name" value="FEOA FAMILY PROTEIN"/>
    <property type="match status" value="1"/>
</dbReference>
<dbReference type="InterPro" id="IPR007167">
    <property type="entry name" value="Fe-transptr_FeoA-like"/>
</dbReference>
<organism evidence="3 4">
    <name type="scientific">Acetivibrio ethanolgignens</name>
    <dbReference type="NCBI Taxonomy" id="290052"/>
    <lineage>
        <taxon>Bacteria</taxon>
        <taxon>Bacillati</taxon>
        <taxon>Bacillota</taxon>
        <taxon>Clostridia</taxon>
        <taxon>Eubacteriales</taxon>
        <taxon>Oscillospiraceae</taxon>
        <taxon>Acetivibrio</taxon>
    </lineage>
</organism>
<protein>
    <recommendedName>
        <fullName evidence="2">Ferrous iron transporter FeoA-like domain-containing protein</fullName>
    </recommendedName>
</protein>
<evidence type="ECO:0000259" key="2">
    <source>
        <dbReference type="SMART" id="SM00899"/>
    </source>
</evidence>
<dbReference type="InterPro" id="IPR053184">
    <property type="entry name" value="FeoA-like"/>
</dbReference>
<dbReference type="STRING" id="290052.ASU35_11270"/>